<feature type="domain" description="Bacterial sugar transferase" evidence="8">
    <location>
        <begin position="240"/>
        <end position="440"/>
    </location>
</feature>
<dbReference type="InterPro" id="IPR017475">
    <property type="entry name" value="EPS_sugar_tfrase"/>
</dbReference>
<dbReference type="GO" id="GO:0016020">
    <property type="term" value="C:membrane"/>
    <property type="evidence" value="ECO:0007669"/>
    <property type="project" value="UniProtKB-SubCell"/>
</dbReference>
<keyword evidence="6 7" id="KW-0472">Membrane</keyword>
<evidence type="ECO:0000256" key="7">
    <source>
        <dbReference type="SAM" id="Phobius"/>
    </source>
</evidence>
<evidence type="ECO:0000256" key="1">
    <source>
        <dbReference type="ARBA" id="ARBA00004141"/>
    </source>
</evidence>
<evidence type="ECO:0000256" key="4">
    <source>
        <dbReference type="ARBA" id="ARBA00022692"/>
    </source>
</evidence>
<dbReference type="PANTHER" id="PTHR30576">
    <property type="entry name" value="COLANIC BIOSYNTHESIS UDP-GLUCOSE LIPID CARRIER TRANSFERASE"/>
    <property type="match status" value="1"/>
</dbReference>
<feature type="transmembrane region" description="Helical" evidence="7">
    <location>
        <begin position="55"/>
        <end position="76"/>
    </location>
</feature>
<evidence type="ECO:0000256" key="6">
    <source>
        <dbReference type="ARBA" id="ARBA00023136"/>
    </source>
</evidence>
<dbReference type="Gene3D" id="3.40.50.720">
    <property type="entry name" value="NAD(P)-binding Rossmann-like Domain"/>
    <property type="match status" value="1"/>
</dbReference>
<gene>
    <name evidence="9" type="ORF">UU49_C0017G0002</name>
</gene>
<comment type="caution">
    <text evidence="9">The sequence shown here is derived from an EMBL/GenBank/DDBJ whole genome shotgun (WGS) entry which is preliminary data.</text>
</comment>
<evidence type="ECO:0000259" key="8">
    <source>
        <dbReference type="Pfam" id="PF02397"/>
    </source>
</evidence>
<name>A0A0G0VBW0_9BACT</name>
<protein>
    <submittedName>
        <fullName evidence="9">Exopolysaccharide biosynthesis polyprenyl glycosylphosphotransferase</fullName>
    </submittedName>
</protein>
<keyword evidence="5 7" id="KW-1133">Transmembrane helix</keyword>
<dbReference type="NCBIfam" id="TIGR03025">
    <property type="entry name" value="EPS_sugtrans"/>
    <property type="match status" value="1"/>
</dbReference>
<evidence type="ECO:0000313" key="9">
    <source>
        <dbReference type="EMBL" id="KKR98423.1"/>
    </source>
</evidence>
<organism evidence="9 10">
    <name type="scientific">Candidatus Magasanikbacteria bacterium GW2011_GWC2_41_17</name>
    <dbReference type="NCBI Taxonomy" id="1619048"/>
    <lineage>
        <taxon>Bacteria</taxon>
        <taxon>Candidatus Magasanikiibacteriota</taxon>
    </lineage>
</organism>
<evidence type="ECO:0000256" key="2">
    <source>
        <dbReference type="ARBA" id="ARBA00006464"/>
    </source>
</evidence>
<proteinExistence type="inferred from homology"/>
<feature type="transmembrane region" description="Helical" evidence="7">
    <location>
        <begin position="242"/>
        <end position="266"/>
    </location>
</feature>
<dbReference type="GO" id="GO:0016780">
    <property type="term" value="F:phosphotransferase activity, for other substituted phosphate groups"/>
    <property type="evidence" value="ECO:0007669"/>
    <property type="project" value="TreeGrafter"/>
</dbReference>
<keyword evidence="3 9" id="KW-0808">Transferase</keyword>
<dbReference type="InterPro" id="IPR003362">
    <property type="entry name" value="Bact_transf"/>
</dbReference>
<dbReference type="AlphaFoldDB" id="A0A0G0VBW0"/>
<evidence type="ECO:0000256" key="3">
    <source>
        <dbReference type="ARBA" id="ARBA00022679"/>
    </source>
</evidence>
<keyword evidence="4 7" id="KW-0812">Transmembrane</keyword>
<dbReference type="STRING" id="1619048.UU49_C0017G0002"/>
<dbReference type="EMBL" id="LCAV01000017">
    <property type="protein sequence ID" value="KKR98423.1"/>
    <property type="molecule type" value="Genomic_DNA"/>
</dbReference>
<comment type="similarity">
    <text evidence="2">Belongs to the bacterial sugar transferase family.</text>
</comment>
<reference evidence="9 10" key="1">
    <citation type="journal article" date="2015" name="Nature">
        <title>rRNA introns, odd ribosomes, and small enigmatic genomes across a large radiation of phyla.</title>
        <authorList>
            <person name="Brown C.T."/>
            <person name="Hug L.A."/>
            <person name="Thomas B.C."/>
            <person name="Sharon I."/>
            <person name="Castelle C.J."/>
            <person name="Singh A."/>
            <person name="Wilkins M.J."/>
            <person name="Williams K.H."/>
            <person name="Banfield J.F."/>
        </authorList>
    </citation>
    <scope>NUCLEOTIDE SEQUENCE [LARGE SCALE GENOMIC DNA]</scope>
</reference>
<dbReference type="Pfam" id="PF02397">
    <property type="entry name" value="Bac_transf"/>
    <property type="match status" value="1"/>
</dbReference>
<dbReference type="Proteomes" id="UP000034108">
    <property type="component" value="Unassembled WGS sequence"/>
</dbReference>
<sequence length="446" mass="51130">MRFSSFFTSIKPVLFDLKFEKYLPLMLAVAASWMVLFIFSGLYKVNPNRRLVNDLSRVVFACSTGIAAVTIYIFFQRELFDSRFIVIMGWILAIVFVSVERVIMRLVKNLLHRVGIGVRFVAIIGEGHVTDILRETILQRKGFGYVLAAQFVKFDDNAQAEILKLAKQKKIDEILFTDPKADQQETLALIDFCDENHLTFKYSADLFSTYMSNMSVTAMAGIPVVEMQKTRLQIWGRVIKRFLDIIGSVILIIITSPLTILSALIVSLESGWPIIYKNERVGEAGKKFFTLKFRSMRQKYCIGPQFGNQEKALSMEKELIAQKSIKEGPVYKIQDDPRVTQVGRFLRRLSLDELPQLFNVLKGEMSLVGPRPHQPREVAKYAKHHRRVLNIKPGITGLAQISGRSDLEFEEEVRLDTLYLEHWTVLLDLIILLKTPFILFKARKAL</sequence>
<comment type="subcellular location">
    <subcellularLocation>
        <location evidence="1">Membrane</location>
        <topology evidence="1">Multi-pass membrane protein</topology>
    </subcellularLocation>
</comment>
<feature type="transmembrane region" description="Helical" evidence="7">
    <location>
        <begin position="22"/>
        <end position="43"/>
    </location>
</feature>
<evidence type="ECO:0000313" key="10">
    <source>
        <dbReference type="Proteomes" id="UP000034108"/>
    </source>
</evidence>
<accession>A0A0G0VBW0</accession>
<evidence type="ECO:0000256" key="5">
    <source>
        <dbReference type="ARBA" id="ARBA00022989"/>
    </source>
</evidence>
<dbReference type="PANTHER" id="PTHR30576:SF10">
    <property type="entry name" value="SLL5057 PROTEIN"/>
    <property type="match status" value="1"/>
</dbReference>
<feature type="transmembrane region" description="Helical" evidence="7">
    <location>
        <begin position="82"/>
        <end position="103"/>
    </location>
</feature>